<organism evidence="1">
    <name type="scientific">Caudovirales sp. ctIZM3</name>
    <dbReference type="NCBI Taxonomy" id="2827633"/>
    <lineage>
        <taxon>Viruses</taxon>
        <taxon>Duplodnaviria</taxon>
        <taxon>Heunggongvirae</taxon>
        <taxon>Uroviricota</taxon>
        <taxon>Caudoviricetes</taxon>
    </lineage>
</organism>
<dbReference type="Pfam" id="PF05367">
    <property type="entry name" value="Phage_endo_I"/>
    <property type="match status" value="1"/>
</dbReference>
<reference evidence="1" key="1">
    <citation type="journal article" date="2021" name="Proc. Natl. Acad. Sci. U.S.A.">
        <title>A Catalog of Tens of Thousands of Viruses from Human Metagenomes Reveals Hidden Associations with Chronic Diseases.</title>
        <authorList>
            <person name="Tisza M.J."/>
            <person name="Buck C.B."/>
        </authorList>
    </citation>
    <scope>NUCLEOTIDE SEQUENCE</scope>
    <source>
        <strain evidence="1">CtIZM3</strain>
    </source>
</reference>
<dbReference type="Gene3D" id="3.40.91.30">
    <property type="match status" value="1"/>
</dbReference>
<dbReference type="InterPro" id="IPR011335">
    <property type="entry name" value="Restrct_endonuc-II-like"/>
</dbReference>
<evidence type="ECO:0000313" key="1">
    <source>
        <dbReference type="EMBL" id="DAF59437.1"/>
    </source>
</evidence>
<dbReference type="InterPro" id="IPR008029">
    <property type="entry name" value="Phage_T7_Gp3_endoDNaseI"/>
</dbReference>
<sequence length="64" mass="7658">MKKQYPHLEIRFVFSNPKTKLYKGSKTTYAMWCEKHGYKYAKGYIPDSWLHDKHTYSLEGLVDV</sequence>
<name>A0A8S5T7W8_9CAUD</name>
<dbReference type="GO" id="GO:0016032">
    <property type="term" value="P:viral process"/>
    <property type="evidence" value="ECO:0007669"/>
    <property type="project" value="InterPro"/>
</dbReference>
<protein>
    <submittedName>
        <fullName evidence="1">Endodeoxyribonuclease I</fullName>
    </submittedName>
</protein>
<dbReference type="GO" id="GO:0015074">
    <property type="term" value="P:DNA integration"/>
    <property type="evidence" value="ECO:0007669"/>
    <property type="project" value="InterPro"/>
</dbReference>
<proteinExistence type="predicted"/>
<accession>A0A8S5T7W8</accession>
<dbReference type="EMBL" id="BK032770">
    <property type="protein sequence ID" value="DAF59437.1"/>
    <property type="molecule type" value="Genomic_DNA"/>
</dbReference>
<dbReference type="SUPFAM" id="SSF52980">
    <property type="entry name" value="Restriction endonuclease-like"/>
    <property type="match status" value="1"/>
</dbReference>
<dbReference type="GO" id="GO:0008833">
    <property type="term" value="F:deoxyribonuclease IV (phage-T4-induced) activity"/>
    <property type="evidence" value="ECO:0007669"/>
    <property type="project" value="InterPro"/>
</dbReference>